<keyword evidence="4" id="KW-1185">Reference proteome</keyword>
<gene>
    <name evidence="3" type="ORF">KI387_040705</name>
</gene>
<evidence type="ECO:0000259" key="2">
    <source>
        <dbReference type="Pfam" id="PF17919"/>
    </source>
</evidence>
<dbReference type="SUPFAM" id="SSF56672">
    <property type="entry name" value="DNA/RNA polymerases"/>
    <property type="match status" value="1"/>
</dbReference>
<name>A0AA38C7N8_TAXCH</name>
<dbReference type="AlphaFoldDB" id="A0AA38C7N8"/>
<evidence type="ECO:0000313" key="4">
    <source>
        <dbReference type="Proteomes" id="UP000824469"/>
    </source>
</evidence>
<feature type="non-terminal residue" evidence="3">
    <location>
        <position position="1"/>
    </location>
</feature>
<evidence type="ECO:0000256" key="1">
    <source>
        <dbReference type="ARBA" id="ARBA00023268"/>
    </source>
</evidence>
<dbReference type="EMBL" id="JAHRHJ020000402">
    <property type="protein sequence ID" value="KAH9294091.1"/>
    <property type="molecule type" value="Genomic_DNA"/>
</dbReference>
<dbReference type="InterPro" id="IPR050951">
    <property type="entry name" value="Retrovirus_Pol_polyprotein"/>
</dbReference>
<comment type="caution">
    <text evidence="3">The sequence shown here is derived from an EMBL/GenBank/DDBJ whole genome shotgun (WGS) entry which is preliminary data.</text>
</comment>
<protein>
    <recommendedName>
        <fullName evidence="2">Reverse transcriptase/retrotransposon-derived protein RNase H-like domain-containing protein</fullName>
    </recommendedName>
</protein>
<feature type="domain" description="Reverse transcriptase/retrotransposon-derived protein RNase H-like" evidence="2">
    <location>
        <begin position="25"/>
        <end position="74"/>
    </location>
</feature>
<reference evidence="3 4" key="1">
    <citation type="journal article" date="2021" name="Nat. Plants">
        <title>The Taxus genome provides insights into paclitaxel biosynthesis.</title>
        <authorList>
            <person name="Xiong X."/>
            <person name="Gou J."/>
            <person name="Liao Q."/>
            <person name="Li Y."/>
            <person name="Zhou Q."/>
            <person name="Bi G."/>
            <person name="Li C."/>
            <person name="Du R."/>
            <person name="Wang X."/>
            <person name="Sun T."/>
            <person name="Guo L."/>
            <person name="Liang H."/>
            <person name="Lu P."/>
            <person name="Wu Y."/>
            <person name="Zhang Z."/>
            <person name="Ro D.K."/>
            <person name="Shang Y."/>
            <person name="Huang S."/>
            <person name="Yan J."/>
        </authorList>
    </citation>
    <scope>NUCLEOTIDE SEQUENCE [LARGE SCALE GENOMIC DNA]</scope>
    <source>
        <strain evidence="3">Ta-2019</strain>
    </source>
</reference>
<dbReference type="InterPro" id="IPR043128">
    <property type="entry name" value="Rev_trsase/Diguanyl_cyclase"/>
</dbReference>
<sequence>KFILGFSAIVAPLHIMVIKSKGFDWVKEQEKSFELLKYKISHVPILSLPNLQQPFEVETDAGDYAMVAVLLQGGKL</sequence>
<keyword evidence="1" id="KW-0511">Multifunctional enzyme</keyword>
<dbReference type="Pfam" id="PF17919">
    <property type="entry name" value="RT_RNaseH_2"/>
    <property type="match status" value="1"/>
</dbReference>
<feature type="non-terminal residue" evidence="3">
    <location>
        <position position="76"/>
    </location>
</feature>
<organism evidence="3 4">
    <name type="scientific">Taxus chinensis</name>
    <name type="common">Chinese yew</name>
    <name type="synonym">Taxus wallichiana var. chinensis</name>
    <dbReference type="NCBI Taxonomy" id="29808"/>
    <lineage>
        <taxon>Eukaryota</taxon>
        <taxon>Viridiplantae</taxon>
        <taxon>Streptophyta</taxon>
        <taxon>Embryophyta</taxon>
        <taxon>Tracheophyta</taxon>
        <taxon>Spermatophyta</taxon>
        <taxon>Pinopsida</taxon>
        <taxon>Pinidae</taxon>
        <taxon>Conifers II</taxon>
        <taxon>Cupressales</taxon>
        <taxon>Taxaceae</taxon>
        <taxon>Taxus</taxon>
    </lineage>
</organism>
<dbReference type="PANTHER" id="PTHR37984:SF5">
    <property type="entry name" value="PROTEIN NYNRIN-LIKE"/>
    <property type="match status" value="1"/>
</dbReference>
<evidence type="ECO:0000313" key="3">
    <source>
        <dbReference type="EMBL" id="KAH9294091.1"/>
    </source>
</evidence>
<dbReference type="InterPro" id="IPR043502">
    <property type="entry name" value="DNA/RNA_pol_sf"/>
</dbReference>
<accession>A0AA38C7N8</accession>
<dbReference type="Gene3D" id="3.30.70.270">
    <property type="match status" value="1"/>
</dbReference>
<dbReference type="InterPro" id="IPR041577">
    <property type="entry name" value="RT_RNaseH_2"/>
</dbReference>
<dbReference type="GO" id="GO:0003824">
    <property type="term" value="F:catalytic activity"/>
    <property type="evidence" value="ECO:0007669"/>
    <property type="project" value="UniProtKB-KW"/>
</dbReference>
<proteinExistence type="predicted"/>
<dbReference type="Proteomes" id="UP000824469">
    <property type="component" value="Unassembled WGS sequence"/>
</dbReference>
<dbReference type="PANTHER" id="PTHR37984">
    <property type="entry name" value="PROTEIN CBG26694"/>
    <property type="match status" value="1"/>
</dbReference>